<gene>
    <name evidence="2" type="ORF">ASILVAE211_19690</name>
</gene>
<name>A0A964E0K1_9PROT</name>
<comment type="caution">
    <text evidence="2">The sequence shown here is derived from an EMBL/GenBank/DDBJ whole genome shotgun (WGS) entry which is preliminary data.</text>
</comment>
<dbReference type="AlphaFoldDB" id="A0A964E0K1"/>
<organism evidence="2 3">
    <name type="scientific">Acidisoma silvae</name>
    <dbReference type="NCBI Taxonomy" id="2802396"/>
    <lineage>
        <taxon>Bacteria</taxon>
        <taxon>Pseudomonadati</taxon>
        <taxon>Pseudomonadota</taxon>
        <taxon>Alphaproteobacteria</taxon>
        <taxon>Acetobacterales</taxon>
        <taxon>Acidocellaceae</taxon>
        <taxon>Acidisoma</taxon>
    </lineage>
</organism>
<feature type="region of interest" description="Disordered" evidence="1">
    <location>
        <begin position="88"/>
        <end position="109"/>
    </location>
</feature>
<reference evidence="2" key="1">
    <citation type="journal article" date="2021" name="Microorganisms">
        <title>Acidisoma silvae sp. nov. and Acidisomacellulosilytica sp. nov., Two Acidophilic Bacteria Isolated from Decaying Wood, Hydrolyzing Cellulose and Producing Poly-3-hydroxybutyrate.</title>
        <authorList>
            <person name="Mieszkin S."/>
            <person name="Pouder E."/>
            <person name="Uroz S."/>
            <person name="Simon-Colin C."/>
            <person name="Alain K."/>
        </authorList>
    </citation>
    <scope>NUCLEOTIDE SEQUENCE</scope>
    <source>
        <strain evidence="2">HW T2.11</strain>
    </source>
</reference>
<proteinExistence type="predicted"/>
<sequence length="125" mass="13902">MMSDAITAANIITDAMAANQFAALVNSARARRDYEGEIAHLRAWLELYERQKAVLAAAAQEAVRIAKADQAKYERQLAKLQRENQELRSQNADLAAGKKAAEDTAQDRGMQLVHLRFHGAERPAR</sequence>
<accession>A0A964E0K1</accession>
<evidence type="ECO:0000256" key="1">
    <source>
        <dbReference type="SAM" id="MobiDB-lite"/>
    </source>
</evidence>
<evidence type="ECO:0000313" key="2">
    <source>
        <dbReference type="EMBL" id="MCB8877426.1"/>
    </source>
</evidence>
<dbReference type="RefSeq" id="WP_227323075.1">
    <property type="nucleotide sequence ID" value="NZ_JAESVB010000013.1"/>
</dbReference>
<protein>
    <submittedName>
        <fullName evidence="2">Uncharacterized protein</fullName>
    </submittedName>
</protein>
<dbReference type="Proteomes" id="UP000708298">
    <property type="component" value="Unassembled WGS sequence"/>
</dbReference>
<evidence type="ECO:0000313" key="3">
    <source>
        <dbReference type="Proteomes" id="UP000708298"/>
    </source>
</evidence>
<reference evidence="2" key="2">
    <citation type="submission" date="2021-01" db="EMBL/GenBank/DDBJ databases">
        <authorList>
            <person name="Mieszkin S."/>
            <person name="Pouder E."/>
            <person name="Alain K."/>
        </authorList>
    </citation>
    <scope>NUCLEOTIDE SEQUENCE</scope>
    <source>
        <strain evidence="2">HW T2.11</strain>
    </source>
</reference>
<dbReference type="EMBL" id="JAESVB010000013">
    <property type="protein sequence ID" value="MCB8877426.1"/>
    <property type="molecule type" value="Genomic_DNA"/>
</dbReference>
<keyword evidence="3" id="KW-1185">Reference proteome</keyword>